<gene>
    <name evidence="2" type="primary">tnpA</name>
    <name evidence="2" type="ORF">FSB73_21930</name>
</gene>
<dbReference type="SUPFAM" id="SSF143422">
    <property type="entry name" value="Transposase IS200-like"/>
    <property type="match status" value="1"/>
</dbReference>
<dbReference type="PANTHER" id="PTHR33360">
    <property type="entry name" value="TRANSPOSASE FOR INSERTION SEQUENCE ELEMENT IS200"/>
    <property type="match status" value="1"/>
</dbReference>
<evidence type="ECO:0000313" key="3">
    <source>
        <dbReference type="Proteomes" id="UP000321291"/>
    </source>
</evidence>
<proteinExistence type="predicted"/>
<protein>
    <submittedName>
        <fullName evidence="2">IS200/IS605 family transposase</fullName>
    </submittedName>
</protein>
<dbReference type="GO" id="GO:0003677">
    <property type="term" value="F:DNA binding"/>
    <property type="evidence" value="ECO:0007669"/>
    <property type="project" value="InterPro"/>
</dbReference>
<evidence type="ECO:0000259" key="1">
    <source>
        <dbReference type="SMART" id="SM01321"/>
    </source>
</evidence>
<dbReference type="AlphaFoldDB" id="A0A5B8VQN1"/>
<evidence type="ECO:0000313" key="2">
    <source>
        <dbReference type="EMBL" id="QEC73927.1"/>
    </source>
</evidence>
<dbReference type="PANTHER" id="PTHR33360:SF2">
    <property type="entry name" value="TRANSPOSASE FOR INSERTION SEQUENCE ELEMENT IS200"/>
    <property type="match status" value="1"/>
</dbReference>
<dbReference type="Proteomes" id="UP000321291">
    <property type="component" value="Chromosome"/>
</dbReference>
<dbReference type="NCBIfam" id="NF033573">
    <property type="entry name" value="transpos_IS200"/>
    <property type="match status" value="1"/>
</dbReference>
<dbReference type="KEGG" id="agi:FSB73_21930"/>
<dbReference type="EMBL" id="CP042434">
    <property type="protein sequence ID" value="QEC73927.1"/>
    <property type="molecule type" value="Genomic_DNA"/>
</dbReference>
<reference evidence="2 3" key="1">
    <citation type="journal article" date="2017" name="Int. J. Syst. Evol. Microbiol.">
        <title>Arachidicoccus ginsenosidivorans sp. nov., with ginsenoside-converting activity isolated from ginseng cultivating soil.</title>
        <authorList>
            <person name="Siddiqi M.Z."/>
            <person name="Aslam Z."/>
            <person name="Im W.T."/>
        </authorList>
    </citation>
    <scope>NUCLEOTIDE SEQUENCE [LARGE SCALE GENOMIC DNA]</scope>
    <source>
        <strain evidence="2 3">Gsoil 809</strain>
    </source>
</reference>
<dbReference type="OrthoDB" id="9798161at2"/>
<dbReference type="Pfam" id="PF01797">
    <property type="entry name" value="Y1_Tnp"/>
    <property type="match status" value="1"/>
</dbReference>
<organism evidence="2 3">
    <name type="scientific">Arachidicoccus ginsenosidivorans</name>
    <dbReference type="NCBI Taxonomy" id="496057"/>
    <lineage>
        <taxon>Bacteria</taxon>
        <taxon>Pseudomonadati</taxon>
        <taxon>Bacteroidota</taxon>
        <taxon>Chitinophagia</taxon>
        <taxon>Chitinophagales</taxon>
        <taxon>Chitinophagaceae</taxon>
        <taxon>Arachidicoccus</taxon>
    </lineage>
</organism>
<dbReference type="InterPro" id="IPR002686">
    <property type="entry name" value="Transposase_17"/>
</dbReference>
<sequence>MQNYRKTPHITYDCKYHLVWLTKYRKKVMTGIIADRAREIIRGVCKENEVEIIKGHISKDHVHLIVSVPPYLSINKLAQDLKSKSSYKMLQENRELSKIFWGRHLWARGYFVATYGNITDEMIMEYIENQDEATENDDSFTVTD</sequence>
<dbReference type="SMART" id="SM01321">
    <property type="entry name" value="Y1_Tnp"/>
    <property type="match status" value="1"/>
</dbReference>
<dbReference type="RefSeq" id="WP_146787297.1">
    <property type="nucleotide sequence ID" value="NZ_CP042434.1"/>
</dbReference>
<dbReference type="Gene3D" id="3.30.70.1290">
    <property type="entry name" value="Transposase IS200-like"/>
    <property type="match status" value="1"/>
</dbReference>
<feature type="domain" description="Transposase IS200-like" evidence="1">
    <location>
        <begin position="11"/>
        <end position="130"/>
    </location>
</feature>
<keyword evidence="3" id="KW-1185">Reference proteome</keyword>
<name>A0A5B8VQN1_9BACT</name>
<dbReference type="InterPro" id="IPR036515">
    <property type="entry name" value="Transposase_17_sf"/>
</dbReference>
<dbReference type="GO" id="GO:0006313">
    <property type="term" value="P:DNA transposition"/>
    <property type="evidence" value="ECO:0007669"/>
    <property type="project" value="InterPro"/>
</dbReference>
<accession>A0A5B8VQN1</accession>
<dbReference type="GO" id="GO:0004803">
    <property type="term" value="F:transposase activity"/>
    <property type="evidence" value="ECO:0007669"/>
    <property type="project" value="InterPro"/>
</dbReference>